<feature type="transmembrane region" description="Helical" evidence="1">
    <location>
        <begin position="199"/>
        <end position="221"/>
    </location>
</feature>
<dbReference type="PANTHER" id="PTHR34821">
    <property type="entry name" value="INNER MEMBRANE PROTEIN YDCZ"/>
    <property type="match status" value="1"/>
</dbReference>
<keyword evidence="1" id="KW-0472">Membrane</keyword>
<accession>A0ABP8JD56</accession>
<evidence type="ECO:0000256" key="1">
    <source>
        <dbReference type="SAM" id="Phobius"/>
    </source>
</evidence>
<sequence>MRLPLLLSAVATTLAGFGMAVQGNANAALAGITGNGLFAATVSFLGGLLVMLVVALVSPRTRRGLALVVRLLRSQEVPWWMTLGGLGGAAVVIAQSITVPLFGVAVFTMAFVSGQLAGALVVDNTSLPPGGRKSLSLQRVLGVAVVLVGVVVSSSGVLEHGISWWAPFLPFLAGSMTAFQQAANGRIKLRSASAATATFINFLGGSIFLVAVALCLLAAGVRFTGLPDLPGEWWTLMGGVIGVAFIGITTVSVEHLGVLLLSLTSLFGSLVGSLVIDLLFPAAATPVTWTTYLAMAIVLSGVLIASLPRRRRT</sequence>
<feature type="transmembrane region" description="Helical" evidence="1">
    <location>
        <begin position="289"/>
        <end position="307"/>
    </location>
</feature>
<protein>
    <submittedName>
        <fullName evidence="2">DMT family transporter</fullName>
    </submittedName>
</protein>
<dbReference type="Proteomes" id="UP001500642">
    <property type="component" value="Unassembled WGS sequence"/>
</dbReference>
<organism evidence="2 3">
    <name type="scientific">Brevibacterium pityocampae</name>
    <dbReference type="NCBI Taxonomy" id="506594"/>
    <lineage>
        <taxon>Bacteria</taxon>
        <taxon>Bacillati</taxon>
        <taxon>Actinomycetota</taxon>
        <taxon>Actinomycetes</taxon>
        <taxon>Micrococcales</taxon>
        <taxon>Brevibacteriaceae</taxon>
        <taxon>Brevibacterium</taxon>
    </lineage>
</organism>
<name>A0ABP8JD56_9MICO</name>
<feature type="transmembrane region" description="Helical" evidence="1">
    <location>
        <begin position="37"/>
        <end position="57"/>
    </location>
</feature>
<gene>
    <name evidence="2" type="ORF">GCM10023167_14270</name>
</gene>
<proteinExistence type="predicted"/>
<reference evidence="3" key="1">
    <citation type="journal article" date="2019" name="Int. J. Syst. Evol. Microbiol.">
        <title>The Global Catalogue of Microorganisms (GCM) 10K type strain sequencing project: providing services to taxonomists for standard genome sequencing and annotation.</title>
        <authorList>
            <consortium name="The Broad Institute Genomics Platform"/>
            <consortium name="The Broad Institute Genome Sequencing Center for Infectious Disease"/>
            <person name="Wu L."/>
            <person name="Ma J."/>
        </authorList>
    </citation>
    <scope>NUCLEOTIDE SEQUENCE [LARGE SCALE GENOMIC DNA]</scope>
    <source>
        <strain evidence="3">JCM 17808</strain>
    </source>
</reference>
<feature type="transmembrane region" description="Helical" evidence="1">
    <location>
        <begin position="258"/>
        <end position="283"/>
    </location>
</feature>
<evidence type="ECO:0000313" key="2">
    <source>
        <dbReference type="EMBL" id="GAA4388981.1"/>
    </source>
</evidence>
<keyword evidence="3" id="KW-1185">Reference proteome</keyword>
<feature type="transmembrane region" description="Helical" evidence="1">
    <location>
        <begin position="162"/>
        <end position="179"/>
    </location>
</feature>
<dbReference type="PANTHER" id="PTHR34821:SF2">
    <property type="entry name" value="INNER MEMBRANE PROTEIN YDCZ"/>
    <property type="match status" value="1"/>
</dbReference>
<feature type="transmembrane region" description="Helical" evidence="1">
    <location>
        <begin position="77"/>
        <end position="95"/>
    </location>
</feature>
<feature type="transmembrane region" description="Helical" evidence="1">
    <location>
        <begin position="101"/>
        <end position="122"/>
    </location>
</feature>
<feature type="transmembrane region" description="Helical" evidence="1">
    <location>
        <begin position="233"/>
        <end position="251"/>
    </location>
</feature>
<comment type="caution">
    <text evidence="2">The sequence shown here is derived from an EMBL/GenBank/DDBJ whole genome shotgun (WGS) entry which is preliminary data.</text>
</comment>
<feature type="transmembrane region" description="Helical" evidence="1">
    <location>
        <begin position="134"/>
        <end position="156"/>
    </location>
</feature>
<keyword evidence="1" id="KW-1133">Transmembrane helix</keyword>
<dbReference type="InterPro" id="IPR006750">
    <property type="entry name" value="YdcZ"/>
</dbReference>
<dbReference type="EMBL" id="BAABGL010000006">
    <property type="protein sequence ID" value="GAA4388981.1"/>
    <property type="molecule type" value="Genomic_DNA"/>
</dbReference>
<dbReference type="Pfam" id="PF04657">
    <property type="entry name" value="DMT_YdcZ"/>
    <property type="match status" value="2"/>
</dbReference>
<dbReference type="RefSeq" id="WP_295687245.1">
    <property type="nucleotide sequence ID" value="NZ_BAABGL010000006.1"/>
</dbReference>
<evidence type="ECO:0000313" key="3">
    <source>
        <dbReference type="Proteomes" id="UP001500642"/>
    </source>
</evidence>
<keyword evidence="1" id="KW-0812">Transmembrane</keyword>